<dbReference type="SUPFAM" id="SSF53474">
    <property type="entry name" value="alpha/beta-Hydrolases"/>
    <property type="match status" value="1"/>
</dbReference>
<reference evidence="2 4" key="1">
    <citation type="submission" date="2021-04" db="EMBL/GenBank/DDBJ databases">
        <title>Genomic and host-range diversity within the Dickeya zeae complex, identification of D. zeae and D. oryzae members, proposal of two novel subspecies D. zeae subsp. zeae subsp. nov. and D. zeae subsp. dombae subsp. nov.</title>
        <authorList>
            <person name="Van Gijsegem F."/>
            <person name="Hugouvieux-Cotte-Pattat N."/>
        </authorList>
    </citation>
    <scope>NUCLEOTIDE SEQUENCE [LARGE SCALE GENOMIC DNA]</scope>
    <source>
        <strain evidence="2 4">FVG03</strain>
    </source>
</reference>
<organism evidence="3">
    <name type="scientific">Dickeya oryzae</name>
    <dbReference type="NCBI Taxonomy" id="1240404"/>
    <lineage>
        <taxon>Bacteria</taxon>
        <taxon>Pseudomonadati</taxon>
        <taxon>Pseudomonadota</taxon>
        <taxon>Gammaproteobacteria</taxon>
        <taxon>Enterobacterales</taxon>
        <taxon>Pectobacteriaceae</taxon>
        <taxon>Dickeya</taxon>
    </lineage>
</organism>
<name>A0AB39IXK0_9GAMM</name>
<evidence type="ECO:0000313" key="3">
    <source>
        <dbReference type="EMBL" id="XDL26570.1"/>
    </source>
</evidence>
<feature type="domain" description="AB hydrolase-1" evidence="1">
    <location>
        <begin position="49"/>
        <end position="283"/>
    </location>
</feature>
<evidence type="ECO:0000313" key="4">
    <source>
        <dbReference type="Proteomes" id="UP000810130"/>
    </source>
</evidence>
<dbReference type="InterPro" id="IPR050266">
    <property type="entry name" value="AB_hydrolase_sf"/>
</dbReference>
<proteinExistence type="predicted"/>
<keyword evidence="4" id="KW-1185">Reference proteome</keyword>
<dbReference type="Pfam" id="PF12697">
    <property type="entry name" value="Abhydrolase_6"/>
    <property type="match status" value="1"/>
</dbReference>
<dbReference type="InterPro" id="IPR006311">
    <property type="entry name" value="TAT_signal"/>
</dbReference>
<dbReference type="InterPro" id="IPR000639">
    <property type="entry name" value="Epox_hydrolase-like"/>
</dbReference>
<dbReference type="EMBL" id="JAGJWX010000015">
    <property type="protein sequence ID" value="MBP2858310.1"/>
    <property type="molecule type" value="Genomic_DNA"/>
</dbReference>
<dbReference type="PROSITE" id="PS51318">
    <property type="entry name" value="TAT"/>
    <property type="match status" value="1"/>
</dbReference>
<reference evidence="3" key="2">
    <citation type="submission" date="2024-07" db="EMBL/GenBank/DDBJ databases">
        <authorList>
            <person name="Pedron J."/>
        </authorList>
    </citation>
    <scope>NUCLEOTIDE SEQUENCE</scope>
    <source>
        <strain evidence="3">A003-S1-M15</strain>
    </source>
</reference>
<protein>
    <submittedName>
        <fullName evidence="3">Alpha/beta hydrolase</fullName>
    </submittedName>
</protein>
<accession>A0AB39IXK0</accession>
<dbReference type="PRINTS" id="PR00111">
    <property type="entry name" value="ABHYDROLASE"/>
</dbReference>
<evidence type="ECO:0000313" key="2">
    <source>
        <dbReference type="EMBL" id="MBP2858310.1"/>
    </source>
</evidence>
<dbReference type="GeneID" id="302582091"/>
<dbReference type="GO" id="GO:0016787">
    <property type="term" value="F:hydrolase activity"/>
    <property type="evidence" value="ECO:0007669"/>
    <property type="project" value="UniProtKB-KW"/>
</dbReference>
<dbReference type="PANTHER" id="PTHR43798:SF33">
    <property type="entry name" value="HYDROLASE, PUTATIVE (AFU_ORTHOLOGUE AFUA_2G14860)-RELATED"/>
    <property type="match status" value="1"/>
</dbReference>
<dbReference type="InterPro" id="IPR029058">
    <property type="entry name" value="AB_hydrolase_fold"/>
</dbReference>
<dbReference type="GO" id="GO:0016020">
    <property type="term" value="C:membrane"/>
    <property type="evidence" value="ECO:0007669"/>
    <property type="project" value="TreeGrafter"/>
</dbReference>
<dbReference type="AlphaFoldDB" id="A0AB39IXK0"/>
<dbReference type="Gene3D" id="3.40.50.1820">
    <property type="entry name" value="alpha/beta hydrolase"/>
    <property type="match status" value="1"/>
</dbReference>
<dbReference type="RefSeq" id="WP_080649085.1">
    <property type="nucleotide sequence ID" value="NZ_CM001972.1"/>
</dbReference>
<dbReference type="PANTHER" id="PTHR43798">
    <property type="entry name" value="MONOACYLGLYCEROL LIPASE"/>
    <property type="match status" value="1"/>
</dbReference>
<keyword evidence="3" id="KW-0378">Hydrolase</keyword>
<sequence length="291" mass="32846">MPGFSRRDLLTSFMATAVTVPFLSTAFASMESMRTAKLFYTKAGQGRNILLLHGWVSDSHDWSWQLPVLEKKYHTVAVDLRGHGRSEVMPSGQYQPDHYAADIISLMETRFTGQKFTLIGHSMGGQIAARIAAFRPDLVDAVISVDGSLGFSEQLRPVFQETTCRLQNGDPITATQAMLENFYDHATSQAFKIWHSRRMMGMPLAPFRESFGPLFLGDDQVGVGKGSEMLLKQIKVPFYHMCRFQAQAEQMRGWLANPKSKVEMWEHAGHWIMQDRPDDVNAAIVSWIDNL</sequence>
<evidence type="ECO:0000259" key="1">
    <source>
        <dbReference type="Pfam" id="PF12697"/>
    </source>
</evidence>
<gene>
    <name evidence="2" type="ORF">J8657_11945</name>
    <name evidence="3" type="ORF">LF929_010425</name>
</gene>
<dbReference type="PRINTS" id="PR00412">
    <property type="entry name" value="EPOXHYDRLASE"/>
</dbReference>
<dbReference type="EMBL" id="CP162670">
    <property type="protein sequence ID" value="XDL26570.1"/>
    <property type="molecule type" value="Genomic_DNA"/>
</dbReference>
<dbReference type="InterPro" id="IPR000073">
    <property type="entry name" value="AB_hydrolase_1"/>
</dbReference>
<dbReference type="Proteomes" id="UP000810130">
    <property type="component" value="Unassembled WGS sequence"/>
</dbReference>